<feature type="transmembrane region" description="Helical" evidence="1">
    <location>
        <begin position="226"/>
        <end position="247"/>
    </location>
</feature>
<sequence>MIDFACATSTIFFACSNLMYIILRVTGQRSSSLFDPDLWKELDPFFLKFQWERRMSNGAITGAAGLLSAVAWFLFCIPVINVAWILSHGGKRRVGMHVLIGALAVGGSIAELMARLMMVGVTNVSHWLAKDFNLDHWLGEETNDGTGWKVLEMGYLLSHGIILWIDAFEWLALCGVLVLIFYSVRTDEGRCAFGRKWSMLGLAIGILCLFDFVAEVLRLESWGTFMIVSIVISVINTLILMPIWLVMLGRQLPFARKEYENSETEAFFGNRDGHSNGDTIEVSNEEAAKVAIEGEMS</sequence>
<protein>
    <recommendedName>
        <fullName evidence="3">G-protein coupled receptors family 3 profile domain-containing protein</fullName>
    </recommendedName>
</protein>
<feature type="transmembrane region" description="Helical" evidence="1">
    <location>
        <begin position="98"/>
        <end position="118"/>
    </location>
</feature>
<name>A0A7S4N7H6_9STRA</name>
<proteinExistence type="predicted"/>
<feature type="transmembrane region" description="Helical" evidence="1">
    <location>
        <begin position="161"/>
        <end position="184"/>
    </location>
</feature>
<keyword evidence="1" id="KW-0472">Membrane</keyword>
<keyword evidence="1" id="KW-0812">Transmembrane</keyword>
<reference evidence="2" key="1">
    <citation type="submission" date="2021-01" db="EMBL/GenBank/DDBJ databases">
        <authorList>
            <person name="Corre E."/>
            <person name="Pelletier E."/>
            <person name="Niang G."/>
            <person name="Scheremetjew M."/>
            <person name="Finn R."/>
            <person name="Kale V."/>
            <person name="Holt S."/>
            <person name="Cochrane G."/>
            <person name="Meng A."/>
            <person name="Brown T."/>
            <person name="Cohen L."/>
        </authorList>
    </citation>
    <scope>NUCLEOTIDE SEQUENCE</scope>
    <source>
        <strain evidence="2">Isolate 1302-5</strain>
    </source>
</reference>
<organism evidence="2">
    <name type="scientific">Odontella aurita</name>
    <dbReference type="NCBI Taxonomy" id="265563"/>
    <lineage>
        <taxon>Eukaryota</taxon>
        <taxon>Sar</taxon>
        <taxon>Stramenopiles</taxon>
        <taxon>Ochrophyta</taxon>
        <taxon>Bacillariophyta</taxon>
        <taxon>Mediophyceae</taxon>
        <taxon>Biddulphiophycidae</taxon>
        <taxon>Eupodiscales</taxon>
        <taxon>Odontellaceae</taxon>
        <taxon>Odontella</taxon>
    </lineage>
</organism>
<keyword evidence="1" id="KW-1133">Transmembrane helix</keyword>
<gene>
    <name evidence="2" type="ORF">OAUR00152_LOCUS31492</name>
</gene>
<dbReference type="EMBL" id="HBKQ01045710">
    <property type="protein sequence ID" value="CAE2270128.1"/>
    <property type="molecule type" value="Transcribed_RNA"/>
</dbReference>
<evidence type="ECO:0000313" key="2">
    <source>
        <dbReference type="EMBL" id="CAE2270128.1"/>
    </source>
</evidence>
<feature type="transmembrane region" description="Helical" evidence="1">
    <location>
        <begin position="196"/>
        <end position="214"/>
    </location>
</feature>
<evidence type="ECO:0008006" key="3">
    <source>
        <dbReference type="Google" id="ProtNLM"/>
    </source>
</evidence>
<feature type="transmembrane region" description="Helical" evidence="1">
    <location>
        <begin position="59"/>
        <end position="86"/>
    </location>
</feature>
<accession>A0A7S4N7H6</accession>
<dbReference type="AlphaFoldDB" id="A0A7S4N7H6"/>
<evidence type="ECO:0000256" key="1">
    <source>
        <dbReference type="SAM" id="Phobius"/>
    </source>
</evidence>